<dbReference type="AlphaFoldDB" id="A0A5C6CVR5"/>
<sequence>MYDLFSEEPISLNQVAKEEGVNPSTPWRWYLSGVRGVKLETIVVGGRRFSTRPALRRFKERCTAAANGASTTVRTPHQRERDIERAEKELAKIGV</sequence>
<reference evidence="1 2" key="1">
    <citation type="submission" date="2019-02" db="EMBL/GenBank/DDBJ databases">
        <title>Deep-cultivation of Planctomycetes and their phenomic and genomic characterization uncovers novel biology.</title>
        <authorList>
            <person name="Wiegand S."/>
            <person name="Jogler M."/>
            <person name="Boedeker C."/>
            <person name="Pinto D."/>
            <person name="Vollmers J."/>
            <person name="Rivas-Marin E."/>
            <person name="Kohn T."/>
            <person name="Peeters S.H."/>
            <person name="Heuer A."/>
            <person name="Rast P."/>
            <person name="Oberbeckmann S."/>
            <person name="Bunk B."/>
            <person name="Jeske O."/>
            <person name="Meyerdierks A."/>
            <person name="Storesund J.E."/>
            <person name="Kallscheuer N."/>
            <person name="Luecker S."/>
            <person name="Lage O.M."/>
            <person name="Pohl T."/>
            <person name="Merkel B.J."/>
            <person name="Hornburger P."/>
            <person name="Mueller R.-W."/>
            <person name="Bruemmer F."/>
            <person name="Labrenz M."/>
            <person name="Spormann A.M."/>
            <person name="Op Den Camp H."/>
            <person name="Overmann J."/>
            <person name="Amann R."/>
            <person name="Jetten M.S.M."/>
            <person name="Mascher T."/>
            <person name="Medema M.H."/>
            <person name="Devos D.P."/>
            <person name="Kaster A.-K."/>
            <person name="Ovreas L."/>
            <person name="Rohde M."/>
            <person name="Galperin M.Y."/>
            <person name="Jogler C."/>
        </authorList>
    </citation>
    <scope>NUCLEOTIDE SEQUENCE [LARGE SCALE GENOMIC DNA]</scope>
    <source>
        <strain evidence="1 2">Pla144</strain>
    </source>
</reference>
<gene>
    <name evidence="1" type="ORF">Pla144_23180</name>
</gene>
<evidence type="ECO:0000313" key="2">
    <source>
        <dbReference type="Proteomes" id="UP000318437"/>
    </source>
</evidence>
<keyword evidence="2" id="KW-1185">Reference proteome</keyword>
<dbReference type="RefSeq" id="WP_146450735.1">
    <property type="nucleotide sequence ID" value="NZ_SJPS01000003.1"/>
</dbReference>
<dbReference type="Pfam" id="PF07618">
    <property type="entry name" value="DUF1580"/>
    <property type="match status" value="1"/>
</dbReference>
<comment type="caution">
    <text evidence="1">The sequence shown here is derived from an EMBL/GenBank/DDBJ whole genome shotgun (WGS) entry which is preliminary data.</text>
</comment>
<proteinExistence type="predicted"/>
<organism evidence="1 2">
    <name type="scientific">Bythopirellula polymerisocia</name>
    <dbReference type="NCBI Taxonomy" id="2528003"/>
    <lineage>
        <taxon>Bacteria</taxon>
        <taxon>Pseudomonadati</taxon>
        <taxon>Planctomycetota</taxon>
        <taxon>Planctomycetia</taxon>
        <taxon>Pirellulales</taxon>
        <taxon>Lacipirellulaceae</taxon>
        <taxon>Bythopirellula</taxon>
    </lineage>
</organism>
<protein>
    <submittedName>
        <fullName evidence="1">Uncharacterized protein</fullName>
    </submittedName>
</protein>
<accession>A0A5C6CVR5</accession>
<evidence type="ECO:0000313" key="1">
    <source>
        <dbReference type="EMBL" id="TWU27541.1"/>
    </source>
</evidence>
<name>A0A5C6CVR5_9BACT</name>
<dbReference type="OrthoDB" id="290434at2"/>
<dbReference type="InterPro" id="IPR011474">
    <property type="entry name" value="DUF1580"/>
</dbReference>
<dbReference type="EMBL" id="SJPS01000003">
    <property type="protein sequence ID" value="TWU27541.1"/>
    <property type="molecule type" value="Genomic_DNA"/>
</dbReference>
<dbReference type="Proteomes" id="UP000318437">
    <property type="component" value="Unassembled WGS sequence"/>
</dbReference>